<dbReference type="Gramene" id="Zm00001eb155200_T001">
    <property type="protein sequence ID" value="Zm00001eb155200_P001"/>
    <property type="gene ID" value="Zm00001eb155200"/>
</dbReference>
<reference evidence="3" key="1">
    <citation type="submission" date="2015-12" db="EMBL/GenBank/DDBJ databases">
        <title>Update maize B73 reference genome by single molecule sequencing technologies.</title>
        <authorList>
            <consortium name="Maize Genome Sequencing Project"/>
            <person name="Ware D."/>
        </authorList>
    </citation>
    <scope>NUCLEOTIDE SEQUENCE [LARGE SCALE GENOMIC DNA]</scope>
    <source>
        <strain evidence="3">cv. B73</strain>
    </source>
</reference>
<dbReference type="AlphaFoldDB" id="A0A804NEF9"/>
<dbReference type="InParanoid" id="A0A804NEF9"/>
<name>A0A804NEF9_MAIZE</name>
<sequence length="179" mass="20371">MHVYMHLPMEVNRVNNSGNPTVGLHAGVRREAGVVERRSAGSRRRRRRPQDGFHEVHHRSQSRLGHETAGALGFKEHREAGAFRLHRRRHDIGSCLVVALPRAAAAVLRLRRVAGVRRRAALLDELPLDGGGVLESGRAAGEEERLGAEVRRPRRRGVDVRHGRRRLRRRHAHCLRRRC</sequence>
<evidence type="ECO:0000256" key="1">
    <source>
        <dbReference type="SAM" id="MobiDB-lite"/>
    </source>
</evidence>
<accession>A0A804NEF9</accession>
<organism evidence="2 3">
    <name type="scientific">Zea mays</name>
    <name type="common">Maize</name>
    <dbReference type="NCBI Taxonomy" id="4577"/>
    <lineage>
        <taxon>Eukaryota</taxon>
        <taxon>Viridiplantae</taxon>
        <taxon>Streptophyta</taxon>
        <taxon>Embryophyta</taxon>
        <taxon>Tracheophyta</taxon>
        <taxon>Spermatophyta</taxon>
        <taxon>Magnoliopsida</taxon>
        <taxon>Liliopsida</taxon>
        <taxon>Poales</taxon>
        <taxon>Poaceae</taxon>
        <taxon>PACMAD clade</taxon>
        <taxon>Panicoideae</taxon>
        <taxon>Andropogonodae</taxon>
        <taxon>Andropogoneae</taxon>
        <taxon>Tripsacinae</taxon>
        <taxon>Zea</taxon>
    </lineage>
</organism>
<proteinExistence type="predicted"/>
<keyword evidence="3" id="KW-1185">Reference proteome</keyword>
<dbReference type="Proteomes" id="UP000007305">
    <property type="component" value="Chromosome 3"/>
</dbReference>
<reference evidence="2" key="2">
    <citation type="submission" date="2019-07" db="EMBL/GenBank/DDBJ databases">
        <authorList>
            <person name="Seetharam A."/>
            <person name="Woodhouse M."/>
            <person name="Cannon E."/>
        </authorList>
    </citation>
    <scope>NUCLEOTIDE SEQUENCE [LARGE SCALE GENOMIC DNA]</scope>
    <source>
        <strain evidence="2">cv. B73</strain>
    </source>
</reference>
<feature type="region of interest" description="Disordered" evidence="1">
    <location>
        <begin position="36"/>
        <end position="68"/>
    </location>
</feature>
<dbReference type="EnsemblPlants" id="Zm00001eb155200_T001">
    <property type="protein sequence ID" value="Zm00001eb155200_P001"/>
    <property type="gene ID" value="Zm00001eb155200"/>
</dbReference>
<evidence type="ECO:0000313" key="2">
    <source>
        <dbReference type="EnsemblPlants" id="Zm00001eb155200_P001"/>
    </source>
</evidence>
<protein>
    <submittedName>
        <fullName evidence="2">Uncharacterized protein</fullName>
    </submittedName>
</protein>
<reference evidence="2" key="3">
    <citation type="submission" date="2021-05" db="UniProtKB">
        <authorList>
            <consortium name="EnsemblPlants"/>
        </authorList>
    </citation>
    <scope>IDENTIFICATION</scope>
    <source>
        <strain evidence="2">cv. B73</strain>
    </source>
</reference>
<evidence type="ECO:0000313" key="3">
    <source>
        <dbReference type="Proteomes" id="UP000007305"/>
    </source>
</evidence>